<proteinExistence type="predicted"/>
<organism evidence="2 3">
    <name type="scientific">Tuber magnatum</name>
    <name type="common">white Piedmont truffle</name>
    <dbReference type="NCBI Taxonomy" id="42249"/>
    <lineage>
        <taxon>Eukaryota</taxon>
        <taxon>Fungi</taxon>
        <taxon>Dikarya</taxon>
        <taxon>Ascomycota</taxon>
        <taxon>Pezizomycotina</taxon>
        <taxon>Pezizomycetes</taxon>
        <taxon>Pezizales</taxon>
        <taxon>Tuberaceae</taxon>
        <taxon>Tuber</taxon>
    </lineage>
</organism>
<protein>
    <submittedName>
        <fullName evidence="2">Uncharacterized protein</fullName>
    </submittedName>
</protein>
<evidence type="ECO:0000313" key="3">
    <source>
        <dbReference type="Proteomes" id="UP000246991"/>
    </source>
</evidence>
<feature type="region of interest" description="Disordered" evidence="1">
    <location>
        <begin position="153"/>
        <end position="211"/>
    </location>
</feature>
<name>A0A317SE39_9PEZI</name>
<comment type="caution">
    <text evidence="2">The sequence shown here is derived from an EMBL/GenBank/DDBJ whole genome shotgun (WGS) entry which is preliminary data.</text>
</comment>
<evidence type="ECO:0000256" key="1">
    <source>
        <dbReference type="SAM" id="MobiDB-lite"/>
    </source>
</evidence>
<dbReference type="Proteomes" id="UP000246991">
    <property type="component" value="Unassembled WGS sequence"/>
</dbReference>
<dbReference type="AlphaFoldDB" id="A0A317SE39"/>
<keyword evidence="3" id="KW-1185">Reference proteome</keyword>
<feature type="compositionally biased region" description="Basic and acidic residues" evidence="1">
    <location>
        <begin position="172"/>
        <end position="185"/>
    </location>
</feature>
<evidence type="ECO:0000313" key="2">
    <source>
        <dbReference type="EMBL" id="PWW72683.1"/>
    </source>
</evidence>
<reference evidence="2 3" key="1">
    <citation type="submission" date="2018-03" db="EMBL/GenBank/DDBJ databases">
        <title>Genomes of Pezizomycetes fungi and the evolution of truffles.</title>
        <authorList>
            <person name="Murat C."/>
            <person name="Payen T."/>
            <person name="Noel B."/>
            <person name="Kuo A."/>
            <person name="Martin F.M."/>
        </authorList>
    </citation>
    <scope>NUCLEOTIDE SEQUENCE [LARGE SCALE GENOMIC DNA]</scope>
    <source>
        <strain evidence="2">091103-1</strain>
    </source>
</reference>
<dbReference type="OrthoDB" id="5418867at2759"/>
<sequence>MLEAPQALSHLHFHLSTLPASSYLKPDSGKHNLLLSQGIVAIKWGASADQHLLLAILNAHKVTVDHAKVAGILGCTPRACEERLKKLRKLAEGWALEDCGEKVGERGGGGKNVNKRKRKQRAEKERAVEGGSNRGCELLEDILALRQEEKEGTTTIVTDVPAGKENTGCEAGLRDQDPHSEDKELTSALPPESPIKPDPSGPRPARPRSGGRCEWVLVVGF</sequence>
<accession>A0A317SE39</accession>
<feature type="region of interest" description="Disordered" evidence="1">
    <location>
        <begin position="101"/>
        <end position="130"/>
    </location>
</feature>
<feature type="compositionally biased region" description="Pro residues" evidence="1">
    <location>
        <begin position="191"/>
        <end position="204"/>
    </location>
</feature>
<gene>
    <name evidence="2" type="ORF">C7212DRAFT_366578</name>
</gene>
<dbReference type="EMBL" id="PYWC01000097">
    <property type="protein sequence ID" value="PWW72683.1"/>
    <property type="molecule type" value="Genomic_DNA"/>
</dbReference>